<gene>
    <name evidence="4" type="ORF">DAETH_25380</name>
</gene>
<feature type="domain" description="WCX" evidence="3">
    <location>
        <begin position="261"/>
        <end position="342"/>
    </location>
</feature>
<dbReference type="EMBL" id="AP026560">
    <property type="protein sequence ID" value="BDP42569.1"/>
    <property type="molecule type" value="Genomic_DNA"/>
</dbReference>
<protein>
    <submittedName>
        <fullName evidence="4">DNA-binding transcriptional regulator</fullName>
    </submittedName>
</protein>
<feature type="domain" description="WYL" evidence="2">
    <location>
        <begin position="162"/>
        <end position="232"/>
    </location>
</feature>
<dbReference type="PROSITE" id="PS52050">
    <property type="entry name" value="WYL"/>
    <property type="match status" value="1"/>
</dbReference>
<sequence>MGDPLPTQPPPKSEDWADPNLTPQRVHRPSKVWHRAKRLADLLARLETSPMTKGELCAQFEVGVRTIERDLQTLGQMGHAALPHPGHEKRLYIPKRGGAFNAPEALAAYTAIRLAYHHSPSGNRHYRHAMEQISRVLPESIRYTLNASVVDNGAAQVQERELEKVAQAWVDSRVLRFDYQPPSKPVERGNELCVYFIEISRTNLAPYVIGLERRKRGQVRTFKLSRMQHLEVLREGFEPDPAFDPKEFLSDAWGVVGSAAPITVTVRFTPDAAYRLLEGGYPNASFRTEPDGSIYAEFRAGADKTGLPRELLPFLLGWGPRAEVLAPAHVREYWLGELREALRRYDR</sequence>
<dbReference type="GO" id="GO:0003677">
    <property type="term" value="F:DNA binding"/>
    <property type="evidence" value="ECO:0007669"/>
    <property type="project" value="UniProtKB-KW"/>
</dbReference>
<dbReference type="InterPro" id="IPR036388">
    <property type="entry name" value="WH-like_DNA-bd_sf"/>
</dbReference>
<dbReference type="Pfam" id="PF13280">
    <property type="entry name" value="WYL"/>
    <property type="match status" value="1"/>
</dbReference>
<dbReference type="InterPro" id="IPR026881">
    <property type="entry name" value="WYL_dom"/>
</dbReference>
<dbReference type="Gene3D" id="1.10.10.10">
    <property type="entry name" value="Winged helix-like DNA-binding domain superfamily/Winged helix DNA-binding domain"/>
    <property type="match status" value="1"/>
</dbReference>
<evidence type="ECO:0000259" key="2">
    <source>
        <dbReference type="Pfam" id="PF13280"/>
    </source>
</evidence>
<keyword evidence="4" id="KW-0238">DNA-binding</keyword>
<dbReference type="PANTHER" id="PTHR34580:SF1">
    <property type="entry name" value="PROTEIN PAFC"/>
    <property type="match status" value="1"/>
</dbReference>
<evidence type="ECO:0000256" key="1">
    <source>
        <dbReference type="SAM" id="MobiDB-lite"/>
    </source>
</evidence>
<dbReference type="InterPro" id="IPR057727">
    <property type="entry name" value="WCX_dom"/>
</dbReference>
<name>A0ABM8AFY5_9DEIO</name>
<dbReference type="PANTHER" id="PTHR34580">
    <property type="match status" value="1"/>
</dbReference>
<organism evidence="4 5">
    <name type="scientific">Deinococcus aetherius</name>
    <dbReference type="NCBI Taxonomy" id="200252"/>
    <lineage>
        <taxon>Bacteria</taxon>
        <taxon>Thermotogati</taxon>
        <taxon>Deinococcota</taxon>
        <taxon>Deinococci</taxon>
        <taxon>Deinococcales</taxon>
        <taxon>Deinococcaceae</taxon>
        <taxon>Deinococcus</taxon>
    </lineage>
</organism>
<dbReference type="Proteomes" id="UP001064971">
    <property type="component" value="Chromosome"/>
</dbReference>
<reference evidence="4" key="1">
    <citation type="submission" date="2022-07" db="EMBL/GenBank/DDBJ databases">
        <title>Complete Genome Sequence of the Radioresistant Bacterium Deinococcus aetherius ST0316, Isolated from the Air Dust collected in Lower Stratosphere above Japan.</title>
        <authorList>
            <person name="Satoh K."/>
            <person name="Hagiwara K."/>
            <person name="Katsumata K."/>
            <person name="Kubo A."/>
            <person name="Yokobori S."/>
            <person name="Yamagishi A."/>
            <person name="Oono Y."/>
            <person name="Narumi I."/>
        </authorList>
    </citation>
    <scope>NUCLEOTIDE SEQUENCE</scope>
    <source>
        <strain evidence="4">ST0316</strain>
    </source>
</reference>
<feature type="compositionally biased region" description="Pro residues" evidence="1">
    <location>
        <begin position="1"/>
        <end position="11"/>
    </location>
</feature>
<dbReference type="Pfam" id="PF25583">
    <property type="entry name" value="WCX"/>
    <property type="match status" value="1"/>
</dbReference>
<evidence type="ECO:0000259" key="3">
    <source>
        <dbReference type="Pfam" id="PF25583"/>
    </source>
</evidence>
<proteinExistence type="predicted"/>
<evidence type="ECO:0000313" key="5">
    <source>
        <dbReference type="Proteomes" id="UP001064971"/>
    </source>
</evidence>
<feature type="region of interest" description="Disordered" evidence="1">
    <location>
        <begin position="1"/>
        <end position="29"/>
    </location>
</feature>
<keyword evidence="5" id="KW-1185">Reference proteome</keyword>
<dbReference type="InterPro" id="IPR051534">
    <property type="entry name" value="CBASS_pafABC_assoc_protein"/>
</dbReference>
<evidence type="ECO:0000313" key="4">
    <source>
        <dbReference type="EMBL" id="BDP42569.1"/>
    </source>
</evidence>
<accession>A0ABM8AFY5</accession>